<keyword evidence="4" id="KW-1185">Reference proteome</keyword>
<dbReference type="Pfam" id="PF17254">
    <property type="entry name" value="DUF5321"/>
    <property type="match status" value="1"/>
</dbReference>
<dbReference type="Proteomes" id="UP000192596">
    <property type="component" value="Unassembled WGS sequence"/>
</dbReference>
<evidence type="ECO:0000256" key="2">
    <source>
        <dbReference type="SAM" id="Phobius"/>
    </source>
</evidence>
<dbReference type="EMBL" id="NAJO01000004">
    <property type="protein sequence ID" value="OQO12737.1"/>
    <property type="molecule type" value="Genomic_DNA"/>
</dbReference>
<reference evidence="4" key="1">
    <citation type="submission" date="2017-03" db="EMBL/GenBank/DDBJ databases">
        <title>Genomes of endolithic fungi from Antarctica.</title>
        <authorList>
            <person name="Coleine C."/>
            <person name="Masonjones S."/>
            <person name="Stajich J.E."/>
        </authorList>
    </citation>
    <scope>NUCLEOTIDE SEQUENCE [LARGE SCALE GENOMIC DNA]</scope>
    <source>
        <strain evidence="4">CCFEE 5527</strain>
    </source>
</reference>
<feature type="region of interest" description="Disordered" evidence="1">
    <location>
        <begin position="162"/>
        <end position="206"/>
    </location>
</feature>
<keyword evidence="2" id="KW-0812">Transmembrane</keyword>
<dbReference type="InterPro" id="IPR035213">
    <property type="entry name" value="DUF5321"/>
</dbReference>
<keyword evidence="2" id="KW-0472">Membrane</keyword>
<keyword evidence="2" id="KW-1133">Transmembrane helix</keyword>
<protein>
    <submittedName>
        <fullName evidence="3">Uncharacterized protein</fullName>
    </submittedName>
</protein>
<dbReference type="InParanoid" id="A0A1V8TMY3"/>
<organism evidence="3 4">
    <name type="scientific">Cryoendolithus antarcticus</name>
    <dbReference type="NCBI Taxonomy" id="1507870"/>
    <lineage>
        <taxon>Eukaryota</taxon>
        <taxon>Fungi</taxon>
        <taxon>Dikarya</taxon>
        <taxon>Ascomycota</taxon>
        <taxon>Pezizomycotina</taxon>
        <taxon>Dothideomycetes</taxon>
        <taxon>Dothideomycetidae</taxon>
        <taxon>Cladosporiales</taxon>
        <taxon>Cladosporiaceae</taxon>
        <taxon>Cryoendolithus</taxon>
    </lineage>
</organism>
<evidence type="ECO:0000313" key="4">
    <source>
        <dbReference type="Proteomes" id="UP000192596"/>
    </source>
</evidence>
<comment type="caution">
    <text evidence="3">The sequence shown here is derived from an EMBL/GenBank/DDBJ whole genome shotgun (WGS) entry which is preliminary data.</text>
</comment>
<evidence type="ECO:0000256" key="1">
    <source>
        <dbReference type="SAM" id="MobiDB-lite"/>
    </source>
</evidence>
<dbReference type="OrthoDB" id="2253354at2759"/>
<gene>
    <name evidence="3" type="ORF">B0A48_02201</name>
</gene>
<sequence>MAHPLLVGQLVRGLSRSSGRHQRAFTVSRLLQDETSHLPRVAEPSFWKGLVPKFLRRSNDSQSPIQKPKSRWRDPAVPFIVLGVVVGSFAINILSVKREMLNFSRKTDAKLALLREVLQRVKAGEDVDVAKLLGTGDPVHEKEWEEVMQELETTDVLAEAHERKVAKAAERKAKRDQRDEQSPKASSEDVETQPDARTTGRPTFVM</sequence>
<dbReference type="AlphaFoldDB" id="A0A1V8TMY3"/>
<name>A0A1V8TMY3_9PEZI</name>
<accession>A0A1V8TMY3</accession>
<proteinExistence type="predicted"/>
<evidence type="ECO:0000313" key="3">
    <source>
        <dbReference type="EMBL" id="OQO12737.1"/>
    </source>
</evidence>
<feature type="compositionally biased region" description="Basic and acidic residues" evidence="1">
    <location>
        <begin position="162"/>
        <end position="182"/>
    </location>
</feature>
<feature type="transmembrane region" description="Helical" evidence="2">
    <location>
        <begin position="76"/>
        <end position="96"/>
    </location>
</feature>